<proteinExistence type="predicted"/>
<dbReference type="AlphaFoldDB" id="A0A1B7WJE3"/>
<reference evidence="2 3" key="1">
    <citation type="submission" date="2015-09" db="EMBL/GenBank/DDBJ databases">
        <title>Aphanizomenon flos-aquae WA102.</title>
        <authorList>
            <person name="Driscoll C."/>
        </authorList>
    </citation>
    <scope>NUCLEOTIDE SEQUENCE [LARGE SCALE GENOMIC DNA]</scope>
    <source>
        <strain evidence="2">WA102</strain>
    </source>
</reference>
<protein>
    <submittedName>
        <fullName evidence="2">Uncharacterized protein</fullName>
    </submittedName>
</protein>
<accession>A0A1B7WJE3</accession>
<gene>
    <name evidence="2" type="ORF">AN484_25145</name>
</gene>
<evidence type="ECO:0000313" key="3">
    <source>
        <dbReference type="Proteomes" id="UP000092093"/>
    </source>
</evidence>
<name>A0A1B7WJE3_APHFL</name>
<comment type="caution">
    <text evidence="2">The sequence shown here is derived from an EMBL/GenBank/DDBJ whole genome shotgun (WGS) entry which is preliminary data.</text>
</comment>
<feature type="region of interest" description="Disordered" evidence="1">
    <location>
        <begin position="1"/>
        <end position="39"/>
    </location>
</feature>
<dbReference type="Proteomes" id="UP000092093">
    <property type="component" value="Unassembled WGS sequence"/>
</dbReference>
<dbReference type="EMBL" id="LJOW01000270">
    <property type="protein sequence ID" value="OBQ37235.1"/>
    <property type="molecule type" value="Genomic_DNA"/>
</dbReference>
<evidence type="ECO:0000313" key="2">
    <source>
        <dbReference type="EMBL" id="OBQ37235.1"/>
    </source>
</evidence>
<evidence type="ECO:0000256" key="1">
    <source>
        <dbReference type="SAM" id="MobiDB-lite"/>
    </source>
</evidence>
<organism evidence="2 3">
    <name type="scientific">Aphanizomenon flos-aquae WA102</name>
    <dbReference type="NCBI Taxonomy" id="1710896"/>
    <lineage>
        <taxon>Bacteria</taxon>
        <taxon>Bacillati</taxon>
        <taxon>Cyanobacteriota</taxon>
        <taxon>Cyanophyceae</taxon>
        <taxon>Nostocales</taxon>
        <taxon>Aphanizomenonaceae</taxon>
        <taxon>Aphanizomenon</taxon>
    </lineage>
</organism>
<sequence>MGPDPVAVDEHPRQAASTRRPPWGWVHGSVGAPEKSSQRRQHLRQAVAGVLRAAAEQGRWRWVNWGTGETWAYADSADGVHCQLSDLVPARS</sequence>